<proteinExistence type="predicted"/>
<name>A0ABW9KLL8_9BACT</name>
<dbReference type="EMBL" id="JBJYXY010000001">
    <property type="protein sequence ID" value="MFN2976457.1"/>
    <property type="molecule type" value="Genomic_DNA"/>
</dbReference>
<dbReference type="Pfam" id="PF03928">
    <property type="entry name" value="HbpS-like"/>
    <property type="match status" value="1"/>
</dbReference>
<dbReference type="Gene3D" id="3.30.450.150">
    <property type="entry name" value="Haem-degrading domain"/>
    <property type="match status" value="1"/>
</dbReference>
<evidence type="ECO:0000313" key="1">
    <source>
        <dbReference type="EMBL" id="MFN2976457.1"/>
    </source>
</evidence>
<protein>
    <submittedName>
        <fullName evidence="1">GlcG/HbpS family heme-binding protein</fullName>
    </submittedName>
</protein>
<gene>
    <name evidence="1" type="ORF">ACK2TP_11845</name>
</gene>
<dbReference type="Proteomes" id="UP001634747">
    <property type="component" value="Unassembled WGS sequence"/>
</dbReference>
<dbReference type="PANTHER" id="PTHR34309:SF1">
    <property type="entry name" value="PROTEIN GLCG"/>
    <property type="match status" value="1"/>
</dbReference>
<keyword evidence="2" id="KW-1185">Reference proteome</keyword>
<sequence>MSTSATSPASSVTLTEARAIIAAGQKEAEAQGQPMNIAVVDHGGNLLAFERMPNAWLGSIDIAQKKAWTSRAFDIETGDLGKNSQSGDQFFGIHASNNGKVMIFAGGVPLKRNGQVIGAVGVSGGSGKQDQAVAEAAAKALEA</sequence>
<organism evidence="1 2">
    <name type="scientific">Terriglobus aquaticus</name>
    <dbReference type="NCBI Taxonomy" id="940139"/>
    <lineage>
        <taxon>Bacteria</taxon>
        <taxon>Pseudomonadati</taxon>
        <taxon>Acidobacteriota</taxon>
        <taxon>Terriglobia</taxon>
        <taxon>Terriglobales</taxon>
        <taxon>Acidobacteriaceae</taxon>
        <taxon>Terriglobus</taxon>
    </lineage>
</organism>
<dbReference type="PANTHER" id="PTHR34309">
    <property type="entry name" value="SLR1406 PROTEIN"/>
    <property type="match status" value="1"/>
</dbReference>
<reference evidence="1 2" key="1">
    <citation type="submission" date="2024-12" db="EMBL/GenBank/DDBJ databases">
        <authorList>
            <person name="Lee Y."/>
        </authorList>
    </citation>
    <scope>NUCLEOTIDE SEQUENCE [LARGE SCALE GENOMIC DNA]</scope>
    <source>
        <strain evidence="1 2">03SUJ4</strain>
    </source>
</reference>
<dbReference type="RefSeq" id="WP_263412066.1">
    <property type="nucleotide sequence ID" value="NZ_BAABBH010000001.1"/>
</dbReference>
<evidence type="ECO:0000313" key="2">
    <source>
        <dbReference type="Proteomes" id="UP001634747"/>
    </source>
</evidence>
<accession>A0ABW9KLL8</accession>
<dbReference type="InterPro" id="IPR005624">
    <property type="entry name" value="PduO/GlcC-like"/>
</dbReference>
<dbReference type="InterPro" id="IPR038084">
    <property type="entry name" value="PduO/GlcC-like_sf"/>
</dbReference>
<comment type="caution">
    <text evidence="1">The sequence shown here is derived from an EMBL/GenBank/DDBJ whole genome shotgun (WGS) entry which is preliminary data.</text>
</comment>
<dbReference type="SUPFAM" id="SSF143744">
    <property type="entry name" value="GlcG-like"/>
    <property type="match status" value="1"/>
</dbReference>
<dbReference type="InterPro" id="IPR052517">
    <property type="entry name" value="GlcG_carb_metab_protein"/>
</dbReference>